<keyword evidence="1" id="KW-0732">Signal</keyword>
<evidence type="ECO:0000313" key="2">
    <source>
        <dbReference type="EMBL" id="GFO37550.1"/>
    </source>
</evidence>
<feature type="chain" id="PRO_5043774951" evidence="1">
    <location>
        <begin position="22"/>
        <end position="119"/>
    </location>
</feature>
<evidence type="ECO:0000256" key="1">
    <source>
        <dbReference type="SAM" id="SignalP"/>
    </source>
</evidence>
<evidence type="ECO:0000313" key="3">
    <source>
        <dbReference type="Proteomes" id="UP000735302"/>
    </source>
</evidence>
<protein>
    <submittedName>
        <fullName evidence="2">Uncharacterized protein</fullName>
    </submittedName>
</protein>
<dbReference type="Proteomes" id="UP000735302">
    <property type="component" value="Unassembled WGS sequence"/>
</dbReference>
<proteinExistence type="predicted"/>
<dbReference type="AlphaFoldDB" id="A0AAV4D0F8"/>
<reference evidence="2 3" key="1">
    <citation type="journal article" date="2021" name="Elife">
        <title>Chloroplast acquisition without the gene transfer in kleptoplastic sea slugs, Plakobranchus ocellatus.</title>
        <authorList>
            <person name="Maeda T."/>
            <person name="Takahashi S."/>
            <person name="Yoshida T."/>
            <person name="Shimamura S."/>
            <person name="Takaki Y."/>
            <person name="Nagai Y."/>
            <person name="Toyoda A."/>
            <person name="Suzuki Y."/>
            <person name="Arimoto A."/>
            <person name="Ishii H."/>
            <person name="Satoh N."/>
            <person name="Nishiyama T."/>
            <person name="Hasebe M."/>
            <person name="Maruyama T."/>
            <person name="Minagawa J."/>
            <person name="Obokata J."/>
            <person name="Shigenobu S."/>
        </authorList>
    </citation>
    <scope>NUCLEOTIDE SEQUENCE [LARGE SCALE GENOMIC DNA]</scope>
</reference>
<organism evidence="2 3">
    <name type="scientific">Plakobranchus ocellatus</name>
    <dbReference type="NCBI Taxonomy" id="259542"/>
    <lineage>
        <taxon>Eukaryota</taxon>
        <taxon>Metazoa</taxon>
        <taxon>Spiralia</taxon>
        <taxon>Lophotrochozoa</taxon>
        <taxon>Mollusca</taxon>
        <taxon>Gastropoda</taxon>
        <taxon>Heterobranchia</taxon>
        <taxon>Euthyneura</taxon>
        <taxon>Panpulmonata</taxon>
        <taxon>Sacoglossa</taxon>
        <taxon>Placobranchoidea</taxon>
        <taxon>Plakobranchidae</taxon>
        <taxon>Plakobranchus</taxon>
    </lineage>
</organism>
<keyword evidence="3" id="KW-1185">Reference proteome</keyword>
<comment type="caution">
    <text evidence="2">The sequence shown here is derived from an EMBL/GenBank/DDBJ whole genome shotgun (WGS) entry which is preliminary data.</text>
</comment>
<accession>A0AAV4D0F8</accession>
<name>A0AAV4D0F8_9GAST</name>
<dbReference type="EMBL" id="BLXT01007261">
    <property type="protein sequence ID" value="GFO37550.1"/>
    <property type="molecule type" value="Genomic_DNA"/>
</dbReference>
<sequence>MAKFTPCRLSLLQSLPELVLSTSTNYIKAYEVKVLCEAEQPRSTSFPRPGTVAMKLMGVATQTHTHTSRTQVPRQAHKENEARQAQLLLPEKNVEVVMFILALQIAKNSHALLACHTYA</sequence>
<feature type="signal peptide" evidence="1">
    <location>
        <begin position="1"/>
        <end position="21"/>
    </location>
</feature>
<gene>
    <name evidence="2" type="ORF">PoB_006405500</name>
</gene>